<proteinExistence type="predicted"/>
<keyword evidence="4 6" id="KW-1133">Transmembrane helix</keyword>
<evidence type="ECO:0000313" key="9">
    <source>
        <dbReference type="Proteomes" id="UP001601444"/>
    </source>
</evidence>
<gene>
    <name evidence="8" type="ORF">ACFYTF_23850</name>
</gene>
<dbReference type="InterPro" id="IPR051791">
    <property type="entry name" value="Pra-immunoreactive"/>
</dbReference>
<evidence type="ECO:0000256" key="2">
    <source>
        <dbReference type="ARBA" id="ARBA00022475"/>
    </source>
</evidence>
<evidence type="ECO:0000256" key="5">
    <source>
        <dbReference type="ARBA" id="ARBA00023136"/>
    </source>
</evidence>
<keyword evidence="3 6" id="KW-0812">Transmembrane</keyword>
<reference evidence="8 9" key="1">
    <citation type="submission" date="2024-10" db="EMBL/GenBank/DDBJ databases">
        <title>The Natural Products Discovery Center: Release of the First 8490 Sequenced Strains for Exploring Actinobacteria Biosynthetic Diversity.</title>
        <authorList>
            <person name="Kalkreuter E."/>
            <person name="Kautsar S.A."/>
            <person name="Yang D."/>
            <person name="Bader C.D."/>
            <person name="Teijaro C.N."/>
            <person name="Fluegel L."/>
            <person name="Davis C.M."/>
            <person name="Simpson J.R."/>
            <person name="Lauterbach L."/>
            <person name="Steele A.D."/>
            <person name="Gui C."/>
            <person name="Meng S."/>
            <person name="Li G."/>
            <person name="Viehrig K."/>
            <person name="Ye F."/>
            <person name="Su P."/>
            <person name="Kiefer A.F."/>
            <person name="Nichols A."/>
            <person name="Cepeda A.J."/>
            <person name="Yan W."/>
            <person name="Fan B."/>
            <person name="Jiang Y."/>
            <person name="Adhikari A."/>
            <person name="Zheng C.-J."/>
            <person name="Schuster L."/>
            <person name="Cowan T.M."/>
            <person name="Smanski M.J."/>
            <person name="Chevrette M.G."/>
            <person name="De Carvalho L.P.S."/>
            <person name="Shen B."/>
        </authorList>
    </citation>
    <scope>NUCLEOTIDE SEQUENCE [LARGE SCALE GENOMIC DNA]</scope>
    <source>
        <strain evidence="8 9">NPDC004045</strain>
    </source>
</reference>
<dbReference type="EMBL" id="JBIAMX010000017">
    <property type="protein sequence ID" value="MFF0545877.1"/>
    <property type="molecule type" value="Genomic_DNA"/>
</dbReference>
<evidence type="ECO:0000259" key="7">
    <source>
        <dbReference type="Pfam" id="PF06271"/>
    </source>
</evidence>
<feature type="transmembrane region" description="Helical" evidence="6">
    <location>
        <begin position="52"/>
        <end position="75"/>
    </location>
</feature>
<keyword evidence="5 6" id="KW-0472">Membrane</keyword>
<evidence type="ECO:0000256" key="4">
    <source>
        <dbReference type="ARBA" id="ARBA00022989"/>
    </source>
</evidence>
<dbReference type="InterPro" id="IPR010432">
    <property type="entry name" value="RDD"/>
</dbReference>
<dbReference type="RefSeq" id="WP_387702320.1">
    <property type="nucleotide sequence ID" value="NZ_JBIAMX010000017.1"/>
</dbReference>
<accession>A0ABW6PTX8</accession>
<evidence type="ECO:0000313" key="8">
    <source>
        <dbReference type="EMBL" id="MFF0545877.1"/>
    </source>
</evidence>
<protein>
    <submittedName>
        <fullName evidence="8">RDD family protein</fullName>
    </submittedName>
</protein>
<comment type="subcellular location">
    <subcellularLocation>
        <location evidence="1">Cell membrane</location>
        <topology evidence="1">Multi-pass membrane protein</topology>
    </subcellularLocation>
</comment>
<evidence type="ECO:0000256" key="3">
    <source>
        <dbReference type="ARBA" id="ARBA00022692"/>
    </source>
</evidence>
<evidence type="ECO:0000256" key="1">
    <source>
        <dbReference type="ARBA" id="ARBA00004651"/>
    </source>
</evidence>
<feature type="domain" description="RDD" evidence="7">
    <location>
        <begin position="6"/>
        <end position="167"/>
    </location>
</feature>
<evidence type="ECO:0000256" key="6">
    <source>
        <dbReference type="SAM" id="Phobius"/>
    </source>
</evidence>
<keyword evidence="9" id="KW-1185">Reference proteome</keyword>
<comment type="caution">
    <text evidence="8">The sequence shown here is derived from an EMBL/GenBank/DDBJ whole genome shotgun (WGS) entry which is preliminary data.</text>
</comment>
<dbReference type="Proteomes" id="UP001601444">
    <property type="component" value="Unassembled WGS sequence"/>
</dbReference>
<dbReference type="PANTHER" id="PTHR36115">
    <property type="entry name" value="PROLINE-RICH ANTIGEN HOMOLOG-RELATED"/>
    <property type="match status" value="1"/>
</dbReference>
<dbReference type="PANTHER" id="PTHR36115:SF4">
    <property type="entry name" value="MEMBRANE PROTEIN"/>
    <property type="match status" value="1"/>
</dbReference>
<organism evidence="8 9">
    <name type="scientific">Nocardia thailandica</name>
    <dbReference type="NCBI Taxonomy" id="257275"/>
    <lineage>
        <taxon>Bacteria</taxon>
        <taxon>Bacillati</taxon>
        <taxon>Actinomycetota</taxon>
        <taxon>Actinomycetes</taxon>
        <taxon>Mycobacteriales</taxon>
        <taxon>Nocardiaceae</taxon>
        <taxon>Nocardia</taxon>
    </lineage>
</organism>
<name>A0ABW6PTX8_9NOCA</name>
<keyword evidence="2" id="KW-1003">Cell membrane</keyword>
<sequence>MTTVPAPFLRRLAARILDLAFCLILTFVIAVPLSVVYTVADIAVDEPWMEAWSTAVFVCTCYFTAYVGLEVFLLIRREGQTFGKGVMGLRVVPADPWARPTLEFGPSLTRMSMIFAPFVLMSLSGGHPEIVSLEILARVGMASIIIDLLLTAVPFAARRTLHDYAAGTRVVRSERRKIELKKDLPMLLPNKVSFAKN</sequence>
<dbReference type="Pfam" id="PF06271">
    <property type="entry name" value="RDD"/>
    <property type="match status" value="1"/>
</dbReference>
<feature type="transmembrane region" description="Helical" evidence="6">
    <location>
        <begin position="12"/>
        <end position="40"/>
    </location>
</feature>